<dbReference type="Gene3D" id="3.40.630.30">
    <property type="match status" value="1"/>
</dbReference>
<evidence type="ECO:0000313" key="1">
    <source>
        <dbReference type="EMBL" id="ADU63923.1"/>
    </source>
</evidence>
<reference evidence="2" key="1">
    <citation type="submission" date="2010-12" db="EMBL/GenBank/DDBJ databases">
        <title>Complete sequence of Desulfovibrio aespoeensis Aspo-2.</title>
        <authorList>
            <consortium name="US DOE Joint Genome Institute"/>
            <person name="Lucas S."/>
            <person name="Copeland A."/>
            <person name="Lapidus A."/>
            <person name="Cheng J.-F."/>
            <person name="Goodwin L."/>
            <person name="Pitluck S."/>
            <person name="Chertkov O."/>
            <person name="Misra M."/>
            <person name="Detter J.C."/>
            <person name="Han C."/>
            <person name="Tapia R."/>
            <person name="Land M."/>
            <person name="Hauser L."/>
            <person name="Kyrpides N."/>
            <person name="Ivanova N."/>
            <person name="Ovchinnikova G."/>
            <person name="Pedersen K."/>
            <person name="Jagevall S."/>
            <person name="Hazen T."/>
            <person name="Woyke T."/>
        </authorList>
    </citation>
    <scope>NUCLEOTIDE SEQUENCE [LARGE SCALE GENOMIC DNA]</scope>
    <source>
        <strain evidence="2">ATCC 700646 / DSM 10631 / Aspo-2</strain>
    </source>
</reference>
<gene>
    <name evidence="1" type="ordered locus">Daes_2929</name>
</gene>
<dbReference type="RefSeq" id="WP_013515826.1">
    <property type="nucleotide sequence ID" value="NC_014844.1"/>
</dbReference>
<dbReference type="KEGG" id="das:Daes_2929"/>
<reference evidence="1 2" key="2">
    <citation type="journal article" date="2014" name="Genome Announc.">
        <title>Complete Genome Sequence of the Subsurface, Mesophilic Sulfate-Reducing Bacterium Desulfovibrio aespoeensis Aspo-2.</title>
        <authorList>
            <person name="Pedersen K."/>
            <person name="Bengtsson A."/>
            <person name="Edlund J."/>
            <person name="Rabe L."/>
            <person name="Hazen T."/>
            <person name="Chakraborty R."/>
            <person name="Goodwin L."/>
            <person name="Shapiro N."/>
        </authorList>
    </citation>
    <scope>NUCLEOTIDE SEQUENCE [LARGE SCALE GENOMIC DNA]</scope>
    <source>
        <strain evidence="2">ATCC 700646 / DSM 10631 / Aspo-2</strain>
    </source>
</reference>
<dbReference type="SUPFAM" id="SSF55729">
    <property type="entry name" value="Acyl-CoA N-acyltransferases (Nat)"/>
    <property type="match status" value="1"/>
</dbReference>
<dbReference type="InterPro" id="IPR016181">
    <property type="entry name" value="Acyl_CoA_acyltransferase"/>
</dbReference>
<keyword evidence="2" id="KW-1185">Reference proteome</keyword>
<dbReference type="EMBL" id="CP002431">
    <property type="protein sequence ID" value="ADU63923.1"/>
    <property type="molecule type" value="Genomic_DNA"/>
</dbReference>
<dbReference type="Proteomes" id="UP000002191">
    <property type="component" value="Chromosome"/>
</dbReference>
<organism evidence="1 2">
    <name type="scientific">Pseudodesulfovibrio aespoeensis (strain ATCC 700646 / DSM 10631 / Aspo-2)</name>
    <name type="common">Desulfovibrio aespoeensis</name>
    <dbReference type="NCBI Taxonomy" id="643562"/>
    <lineage>
        <taxon>Bacteria</taxon>
        <taxon>Pseudomonadati</taxon>
        <taxon>Thermodesulfobacteriota</taxon>
        <taxon>Desulfovibrionia</taxon>
        <taxon>Desulfovibrionales</taxon>
        <taxon>Desulfovibrionaceae</taxon>
    </lineage>
</organism>
<proteinExistence type="predicted"/>
<evidence type="ECO:0000313" key="2">
    <source>
        <dbReference type="Proteomes" id="UP000002191"/>
    </source>
</evidence>
<accession>E6VYQ6</accession>
<dbReference type="eggNOG" id="COG3153">
    <property type="taxonomic scope" value="Bacteria"/>
</dbReference>
<protein>
    <recommendedName>
        <fullName evidence="3">N-acetyltransferase domain-containing protein</fullName>
    </recommendedName>
</protein>
<evidence type="ECO:0008006" key="3">
    <source>
        <dbReference type="Google" id="ProtNLM"/>
    </source>
</evidence>
<dbReference type="STRING" id="643562.Daes_2929"/>
<dbReference type="HOGENOM" id="CLU_052477_0_0_7"/>
<sequence length="345" mass="38269">MKTRKDNLAQLCEEGYVVEPGQKFVVDDFRPGDALGVARLYYRVYGDMFPIDHVYDPQELARINAGDDLYQAVGRTDKGDIVGLYALFRNPPGRKIMEAGSWIVHPDYRTTSLGLRLARKIHNKPPEHLGLDVISGQCVCDHLTTQKLGKVVGACTCALEIEPMPPRPISEGGAYGRISLLDQFCILHDRPHDIFLPTRYADALRAICEGEGLTRTFVEDVPPQSDTVASTLVIEDASLAKLTVEAVGVDFARHLAEMERAKPDMHVYQLVLPLWRPGCSLAVEAARARGYFFGGLLPQWYDRDGLLLQKVAGTPDFDKIKLFSPQGQGLLDIIRADWQSLHAGG</sequence>
<dbReference type="AlphaFoldDB" id="E6VYQ6"/>
<dbReference type="OrthoDB" id="5412651at2"/>
<name>E6VYQ6_PSEA9</name>